<evidence type="ECO:0000313" key="3">
    <source>
        <dbReference type="Proteomes" id="UP001346869"/>
    </source>
</evidence>
<reference evidence="2 3" key="1">
    <citation type="journal article" date="2023" name="Genes (Basel)">
        <title>Chromosome-Level Genome Assembly and Circadian Gene Repertoire of the Patagonia Blennie Eleginops maclovinus-The Closest Ancestral Proxy of Antarctic Cryonotothenioids.</title>
        <authorList>
            <person name="Cheng C.C."/>
            <person name="Rivera-Colon A.G."/>
            <person name="Minhas B.F."/>
            <person name="Wilson L."/>
            <person name="Rayamajhi N."/>
            <person name="Vargas-Chacoff L."/>
            <person name="Catchen J.M."/>
        </authorList>
    </citation>
    <scope>NUCLEOTIDE SEQUENCE [LARGE SCALE GENOMIC DNA]</scope>
    <source>
        <strain evidence="2">JMC-PN-2008</strain>
    </source>
</reference>
<name>A0AAN7WNF9_ELEMC</name>
<proteinExistence type="predicted"/>
<evidence type="ECO:0000256" key="1">
    <source>
        <dbReference type="SAM" id="MobiDB-lite"/>
    </source>
</evidence>
<gene>
    <name evidence="2" type="ORF">PBY51_014541</name>
</gene>
<dbReference type="AlphaFoldDB" id="A0AAN7WNF9"/>
<organism evidence="2 3">
    <name type="scientific">Eleginops maclovinus</name>
    <name type="common">Patagonian blennie</name>
    <name type="synonym">Eleginus maclovinus</name>
    <dbReference type="NCBI Taxonomy" id="56733"/>
    <lineage>
        <taxon>Eukaryota</taxon>
        <taxon>Metazoa</taxon>
        <taxon>Chordata</taxon>
        <taxon>Craniata</taxon>
        <taxon>Vertebrata</taxon>
        <taxon>Euteleostomi</taxon>
        <taxon>Actinopterygii</taxon>
        <taxon>Neopterygii</taxon>
        <taxon>Teleostei</taxon>
        <taxon>Neoteleostei</taxon>
        <taxon>Acanthomorphata</taxon>
        <taxon>Eupercaria</taxon>
        <taxon>Perciformes</taxon>
        <taxon>Notothenioidei</taxon>
        <taxon>Eleginopidae</taxon>
        <taxon>Eleginops</taxon>
    </lineage>
</organism>
<dbReference type="Proteomes" id="UP001346869">
    <property type="component" value="Unassembled WGS sequence"/>
</dbReference>
<keyword evidence="3" id="KW-1185">Reference proteome</keyword>
<comment type="caution">
    <text evidence="2">The sequence shown here is derived from an EMBL/GenBank/DDBJ whole genome shotgun (WGS) entry which is preliminary data.</text>
</comment>
<feature type="compositionally biased region" description="Polar residues" evidence="1">
    <location>
        <begin position="1"/>
        <end position="13"/>
    </location>
</feature>
<protein>
    <submittedName>
        <fullName evidence="2">Uncharacterized protein</fullName>
    </submittedName>
</protein>
<dbReference type="EMBL" id="JAUZQC010000023">
    <property type="protein sequence ID" value="KAK5850278.1"/>
    <property type="molecule type" value="Genomic_DNA"/>
</dbReference>
<feature type="compositionally biased region" description="Polar residues" evidence="1">
    <location>
        <begin position="26"/>
        <end position="36"/>
    </location>
</feature>
<feature type="region of interest" description="Disordered" evidence="1">
    <location>
        <begin position="1"/>
        <end position="56"/>
    </location>
</feature>
<evidence type="ECO:0000313" key="2">
    <source>
        <dbReference type="EMBL" id="KAK5850278.1"/>
    </source>
</evidence>
<sequence length="67" mass="7149">MDRNLPSSTTPFSPGTLRQGPGQRSFLGTLQDSSPTKPFFSSAGTQPDSDGLNVRRSLKVRGIPAVM</sequence>
<accession>A0AAN7WNF9</accession>
<reference evidence="2 3" key="2">
    <citation type="journal article" date="2023" name="Mol. Biol. Evol.">
        <title>Genomics of Secondarily Temperate Adaptation in the Only Non-Antarctic Icefish.</title>
        <authorList>
            <person name="Rivera-Colon A.G."/>
            <person name="Rayamajhi N."/>
            <person name="Minhas B.F."/>
            <person name="Madrigal G."/>
            <person name="Bilyk K.T."/>
            <person name="Yoon V."/>
            <person name="Hune M."/>
            <person name="Gregory S."/>
            <person name="Cheng C.H.C."/>
            <person name="Catchen J.M."/>
        </authorList>
    </citation>
    <scope>NUCLEOTIDE SEQUENCE [LARGE SCALE GENOMIC DNA]</scope>
    <source>
        <strain evidence="2">JMC-PN-2008</strain>
    </source>
</reference>